<feature type="region of interest" description="Disordered" evidence="1">
    <location>
        <begin position="347"/>
        <end position="386"/>
    </location>
</feature>
<name>A0A9D2YB95_NOTFU</name>
<dbReference type="EMBL" id="JAAVVJ010000008">
    <property type="protein sequence ID" value="KAF7216988.1"/>
    <property type="molecule type" value="Genomic_DNA"/>
</dbReference>
<reference evidence="2" key="1">
    <citation type="submission" date="2020-03" db="EMBL/GenBank/DDBJ databases">
        <title>Intra-Species Differences in Population Size shape Life History and Genome Evolution.</title>
        <authorList>
            <person name="Willemsen D."/>
            <person name="Cui R."/>
            <person name="Valenzano D.R."/>
        </authorList>
    </citation>
    <scope>NUCLEOTIDE SEQUENCE</scope>
    <source>
        <strain evidence="2">GRZ</strain>
        <tissue evidence="2">Whole</tissue>
    </source>
</reference>
<gene>
    <name evidence="2" type="ORF">G4P62_001914</name>
</gene>
<accession>A0A9D2YB95</accession>
<feature type="compositionally biased region" description="Polar residues" evidence="1">
    <location>
        <begin position="361"/>
        <end position="370"/>
    </location>
</feature>
<protein>
    <submittedName>
        <fullName evidence="2">LOC107372739-like protein</fullName>
    </submittedName>
</protein>
<evidence type="ECO:0000313" key="2">
    <source>
        <dbReference type="EMBL" id="KAF7216988.1"/>
    </source>
</evidence>
<dbReference type="OrthoDB" id="8727472at2759"/>
<comment type="caution">
    <text evidence="2">The sequence shown here is derived from an EMBL/GenBank/DDBJ whole genome shotgun (WGS) entry which is preliminary data.</text>
</comment>
<feature type="region of interest" description="Disordered" evidence="1">
    <location>
        <begin position="38"/>
        <end position="69"/>
    </location>
</feature>
<organism evidence="2 3">
    <name type="scientific">Nothobranchius furzeri</name>
    <name type="common">Turquoise killifish</name>
    <dbReference type="NCBI Taxonomy" id="105023"/>
    <lineage>
        <taxon>Eukaryota</taxon>
        <taxon>Metazoa</taxon>
        <taxon>Chordata</taxon>
        <taxon>Craniata</taxon>
        <taxon>Vertebrata</taxon>
        <taxon>Euteleostomi</taxon>
        <taxon>Actinopterygii</taxon>
        <taxon>Neopterygii</taxon>
        <taxon>Teleostei</taxon>
        <taxon>Neoteleostei</taxon>
        <taxon>Acanthomorphata</taxon>
        <taxon>Ovalentaria</taxon>
        <taxon>Atherinomorphae</taxon>
        <taxon>Cyprinodontiformes</taxon>
        <taxon>Nothobranchiidae</taxon>
        <taxon>Nothobranchius</taxon>
    </lineage>
</organism>
<dbReference type="KEGG" id="nfu:107372739"/>
<feature type="compositionally biased region" description="Low complexity" evidence="1">
    <location>
        <begin position="89"/>
        <end position="114"/>
    </location>
</feature>
<evidence type="ECO:0000256" key="1">
    <source>
        <dbReference type="SAM" id="MobiDB-lite"/>
    </source>
</evidence>
<dbReference type="AlphaFoldDB" id="A0A9D2YB95"/>
<feature type="compositionally biased region" description="Basic residues" evidence="1">
    <location>
        <begin position="373"/>
        <end position="386"/>
    </location>
</feature>
<evidence type="ECO:0000313" key="3">
    <source>
        <dbReference type="Proteomes" id="UP000822369"/>
    </source>
</evidence>
<feature type="compositionally biased region" description="Polar residues" evidence="1">
    <location>
        <begin position="52"/>
        <end position="69"/>
    </location>
</feature>
<dbReference type="Proteomes" id="UP000822369">
    <property type="component" value="Chromosome 8"/>
</dbReference>
<sequence>MYLYQSFGNLMEAWVNEESVSPQQRLLQTVDVLAPTADVGLSPRSESVDSGVESTSCGTPSPVTLSSDLTDNTEMDSLLLQSEGLALASTPQSPELSSPLLSSSSSSSPQLCPSRAEKGPSALNLKVEEALRRTASNSRRRVDEVFIRLPGSSLLPKRHASELARCPRSQSFDMRRRFNPSIPLRQMTEMQKSEGFRVKEGKELSPGLFYLEQVCQMLEEAAKQQMSKNVLQKDTEALWEHVEPQETCQTDLSAINEDQFPTHTLENAENVELNSSKPQPPKSRHFRQRSASDTTFALLHSKKLNANPRVQLMSTSNLLETVEEDHVKQEITKEGSSRSFKSWRSKLANLRRSESDASEIKGQNMQSPEKNATRRRLSQLFRRKKT</sequence>
<dbReference type="OMA" id="TSPCHSH"/>
<proteinExistence type="predicted"/>
<feature type="region of interest" description="Disordered" evidence="1">
    <location>
        <begin position="88"/>
        <end position="119"/>
    </location>
</feature>